<evidence type="ECO:0000259" key="7">
    <source>
        <dbReference type="Pfam" id="PF10035"/>
    </source>
</evidence>
<keyword evidence="4 6" id="KW-1133">Transmembrane helix</keyword>
<dbReference type="PANTHER" id="PTHR33545">
    <property type="entry name" value="UPF0750 MEMBRANE PROTEIN YITT-RELATED"/>
    <property type="match status" value="1"/>
</dbReference>
<dbReference type="InterPro" id="IPR003740">
    <property type="entry name" value="YitT"/>
</dbReference>
<evidence type="ECO:0000256" key="1">
    <source>
        <dbReference type="ARBA" id="ARBA00004651"/>
    </source>
</evidence>
<feature type="transmembrane region" description="Helical" evidence="6">
    <location>
        <begin position="178"/>
        <end position="197"/>
    </location>
</feature>
<dbReference type="PANTHER" id="PTHR33545:SF5">
    <property type="entry name" value="UPF0750 MEMBRANE PROTEIN YITT"/>
    <property type="match status" value="1"/>
</dbReference>
<dbReference type="InterPro" id="IPR015867">
    <property type="entry name" value="N-reg_PII/ATP_PRibTrfase_C"/>
</dbReference>
<comment type="caution">
    <text evidence="8">The sequence shown here is derived from an EMBL/GenBank/DDBJ whole genome shotgun (WGS) entry which is preliminary data.</text>
</comment>
<evidence type="ECO:0000256" key="2">
    <source>
        <dbReference type="ARBA" id="ARBA00022475"/>
    </source>
</evidence>
<gene>
    <name evidence="8" type="ORF">G4952_06295</name>
</gene>
<dbReference type="Pfam" id="PF02588">
    <property type="entry name" value="YitT_membrane"/>
    <property type="match status" value="1"/>
</dbReference>
<name>A0ABX2GP98_9FIRM</name>
<evidence type="ECO:0000256" key="6">
    <source>
        <dbReference type="SAM" id="Phobius"/>
    </source>
</evidence>
<dbReference type="Pfam" id="PF10035">
    <property type="entry name" value="DUF2179"/>
    <property type="match status" value="1"/>
</dbReference>
<dbReference type="Proteomes" id="UP000822152">
    <property type="component" value="Unassembled WGS sequence"/>
</dbReference>
<dbReference type="InterPro" id="IPR051461">
    <property type="entry name" value="UPF0750_membrane"/>
</dbReference>
<reference evidence="8 9" key="1">
    <citation type="journal article" date="2020" name="Cell Host Microbe">
        <title>Functional and Genomic Variation between Human-Derived Isolates of Lachnospiraceae Reveals Inter- and Intra-Species Diversity.</title>
        <authorList>
            <person name="Sorbara M.T."/>
            <person name="Littmann E.R."/>
            <person name="Fontana E."/>
            <person name="Moody T.U."/>
            <person name="Kohout C.E."/>
            <person name="Gjonbalaj M."/>
            <person name="Eaton V."/>
            <person name="Seok R."/>
            <person name="Leiner I.M."/>
            <person name="Pamer E.G."/>
        </authorList>
    </citation>
    <scope>NUCLEOTIDE SEQUENCE [LARGE SCALE GENOMIC DNA]</scope>
    <source>
        <strain evidence="8 9">MSK.20.11</strain>
    </source>
</reference>
<feature type="domain" description="DUF2179" evidence="7">
    <location>
        <begin position="226"/>
        <end position="280"/>
    </location>
</feature>
<feature type="transmembrane region" description="Helical" evidence="6">
    <location>
        <begin position="109"/>
        <end position="129"/>
    </location>
</feature>
<keyword evidence="9" id="KW-1185">Reference proteome</keyword>
<feature type="transmembrane region" description="Helical" evidence="6">
    <location>
        <begin position="150"/>
        <end position="172"/>
    </location>
</feature>
<keyword evidence="3 6" id="KW-0812">Transmembrane</keyword>
<dbReference type="RefSeq" id="WP_173743074.1">
    <property type="nucleotide sequence ID" value="NZ_JAAIPF010000011.1"/>
</dbReference>
<organism evidence="8 9">
    <name type="scientific">Blautia wexlerae</name>
    <dbReference type="NCBI Taxonomy" id="418240"/>
    <lineage>
        <taxon>Bacteria</taxon>
        <taxon>Bacillati</taxon>
        <taxon>Bacillota</taxon>
        <taxon>Clostridia</taxon>
        <taxon>Lachnospirales</taxon>
        <taxon>Lachnospiraceae</taxon>
        <taxon>Blautia</taxon>
    </lineage>
</organism>
<dbReference type="CDD" id="cd16380">
    <property type="entry name" value="YitT_C"/>
    <property type="match status" value="1"/>
</dbReference>
<dbReference type="PIRSF" id="PIRSF006483">
    <property type="entry name" value="Membrane_protein_YitT"/>
    <property type="match status" value="1"/>
</dbReference>
<dbReference type="EMBL" id="JAAIPF010000011">
    <property type="protein sequence ID" value="NSF73440.1"/>
    <property type="molecule type" value="Genomic_DNA"/>
</dbReference>
<feature type="transmembrane region" description="Helical" evidence="6">
    <location>
        <begin position="12"/>
        <end position="32"/>
    </location>
</feature>
<evidence type="ECO:0000256" key="3">
    <source>
        <dbReference type="ARBA" id="ARBA00022692"/>
    </source>
</evidence>
<proteinExistence type="predicted"/>
<comment type="subcellular location">
    <subcellularLocation>
        <location evidence="1">Cell membrane</location>
        <topology evidence="1">Multi-pass membrane protein</topology>
    </subcellularLocation>
</comment>
<evidence type="ECO:0000256" key="5">
    <source>
        <dbReference type="ARBA" id="ARBA00023136"/>
    </source>
</evidence>
<feature type="transmembrane region" description="Helical" evidence="6">
    <location>
        <begin position="85"/>
        <end position="103"/>
    </location>
</feature>
<sequence length="290" mass="31716">MKLEKKVKKKLENLGIFLLSGFLIGIATYNFASAFSFPMVGFTGIGLIGYHLFGIPIGMTVVCLNIPMALISWKILGREFLEKSILCIASVAFFTDYIAPLFPRYTGETLLAVLCTATLSGIGYALMYTRNASSGGTDFMIMLVRKKFPHLSLGSLTLILDSSVIILGVCLVSKSADSLLFGILITFLISVVIDKVMNGFSAGKMTMIISHYPEQIAQMIAQKVGRGATFLWAEGSYTHNHKKIVLCACNNKELYIIRKNVLLIDPEAFVVIMDSNEVLGEGFIEPGVVN</sequence>
<evidence type="ECO:0000313" key="9">
    <source>
        <dbReference type="Proteomes" id="UP000822152"/>
    </source>
</evidence>
<evidence type="ECO:0000256" key="4">
    <source>
        <dbReference type="ARBA" id="ARBA00022989"/>
    </source>
</evidence>
<evidence type="ECO:0000313" key="8">
    <source>
        <dbReference type="EMBL" id="NSF73440.1"/>
    </source>
</evidence>
<protein>
    <submittedName>
        <fullName evidence="8">YitT family protein</fullName>
    </submittedName>
</protein>
<accession>A0ABX2GP98</accession>
<dbReference type="InterPro" id="IPR019264">
    <property type="entry name" value="DUF2179"/>
</dbReference>
<keyword evidence="2" id="KW-1003">Cell membrane</keyword>
<feature type="transmembrane region" description="Helical" evidence="6">
    <location>
        <begin position="52"/>
        <end position="73"/>
    </location>
</feature>
<dbReference type="Gene3D" id="3.30.70.120">
    <property type="match status" value="1"/>
</dbReference>
<keyword evidence="5 6" id="KW-0472">Membrane</keyword>